<evidence type="ECO:0000313" key="4">
    <source>
        <dbReference type="Proteomes" id="UP000828390"/>
    </source>
</evidence>
<gene>
    <name evidence="3" type="ORF">DPMN_013263</name>
</gene>
<name>A0A9D4N9L7_DREPO</name>
<dbReference type="Proteomes" id="UP000828390">
    <property type="component" value="Unassembled WGS sequence"/>
</dbReference>
<proteinExistence type="predicted"/>
<evidence type="ECO:0000256" key="1">
    <source>
        <dbReference type="SAM" id="MobiDB-lite"/>
    </source>
</evidence>
<evidence type="ECO:0000256" key="2">
    <source>
        <dbReference type="SAM" id="SignalP"/>
    </source>
</evidence>
<reference evidence="3" key="2">
    <citation type="submission" date="2020-11" db="EMBL/GenBank/DDBJ databases">
        <authorList>
            <person name="McCartney M.A."/>
            <person name="Auch B."/>
            <person name="Kono T."/>
            <person name="Mallez S."/>
            <person name="Becker A."/>
            <person name="Gohl D.M."/>
            <person name="Silverstein K.A.T."/>
            <person name="Koren S."/>
            <person name="Bechman K.B."/>
            <person name="Herman A."/>
            <person name="Abrahante J.E."/>
            <person name="Garbe J."/>
        </authorList>
    </citation>
    <scope>NUCLEOTIDE SEQUENCE</scope>
    <source>
        <strain evidence="3">Duluth1</strain>
        <tissue evidence="3">Whole animal</tissue>
    </source>
</reference>
<reference evidence="3" key="1">
    <citation type="journal article" date="2019" name="bioRxiv">
        <title>The Genome of the Zebra Mussel, Dreissena polymorpha: A Resource for Invasive Species Research.</title>
        <authorList>
            <person name="McCartney M.A."/>
            <person name="Auch B."/>
            <person name="Kono T."/>
            <person name="Mallez S."/>
            <person name="Zhang Y."/>
            <person name="Obille A."/>
            <person name="Becker A."/>
            <person name="Abrahante J.E."/>
            <person name="Garbe J."/>
            <person name="Badalamenti J.P."/>
            <person name="Herman A."/>
            <person name="Mangelson H."/>
            <person name="Liachko I."/>
            <person name="Sullivan S."/>
            <person name="Sone E.D."/>
            <person name="Koren S."/>
            <person name="Silverstein K.A.T."/>
            <person name="Beckman K.B."/>
            <person name="Gohl D.M."/>
        </authorList>
    </citation>
    <scope>NUCLEOTIDE SEQUENCE</scope>
    <source>
        <strain evidence="3">Duluth1</strain>
        <tissue evidence="3">Whole animal</tissue>
    </source>
</reference>
<accession>A0A9D4N9L7</accession>
<feature type="signal peptide" evidence="2">
    <location>
        <begin position="1"/>
        <end position="25"/>
    </location>
</feature>
<evidence type="ECO:0000313" key="3">
    <source>
        <dbReference type="EMBL" id="KAH3889212.1"/>
    </source>
</evidence>
<comment type="caution">
    <text evidence="3">The sequence shown here is derived from an EMBL/GenBank/DDBJ whole genome shotgun (WGS) entry which is preliminary data.</text>
</comment>
<feature type="chain" id="PRO_5039215646" evidence="2">
    <location>
        <begin position="26"/>
        <end position="890"/>
    </location>
</feature>
<keyword evidence="4" id="KW-1185">Reference proteome</keyword>
<dbReference type="EMBL" id="JAIWYP010000001">
    <property type="protein sequence ID" value="KAH3889212.1"/>
    <property type="molecule type" value="Genomic_DNA"/>
</dbReference>
<organism evidence="3 4">
    <name type="scientific">Dreissena polymorpha</name>
    <name type="common">Zebra mussel</name>
    <name type="synonym">Mytilus polymorpha</name>
    <dbReference type="NCBI Taxonomy" id="45954"/>
    <lineage>
        <taxon>Eukaryota</taxon>
        <taxon>Metazoa</taxon>
        <taxon>Spiralia</taxon>
        <taxon>Lophotrochozoa</taxon>
        <taxon>Mollusca</taxon>
        <taxon>Bivalvia</taxon>
        <taxon>Autobranchia</taxon>
        <taxon>Heteroconchia</taxon>
        <taxon>Euheterodonta</taxon>
        <taxon>Imparidentia</taxon>
        <taxon>Neoheterodontei</taxon>
        <taxon>Myida</taxon>
        <taxon>Dreissenoidea</taxon>
        <taxon>Dreissenidae</taxon>
        <taxon>Dreissena</taxon>
    </lineage>
</organism>
<keyword evidence="2" id="KW-0732">Signal</keyword>
<dbReference type="AlphaFoldDB" id="A0A9D4N9L7"/>
<sequence length="890" mass="99606">MHRLSTYTVLSIVIWISQISIPATAQPDVQTSLNPDPMRQFVPTIFRGEPVADETPNTPMESSDAFNFRDSFLVSRLQNGDTGAFRQLNELRQSVDTPITLMRNIFRLFREPPNIRDRNGFTGMMHNIAVARGLLPNSHAFTSPRFTNRVDVQDLITNPRNTTRELNNIEGTTTTSSSVDQQRIFPFVSQIQDRFNFQRQVQSPFNFLRVQNDARQTTVNEQRVQFQASNENRFTTFQELGTPMQANDLNRITPSNQQGNPSPENSNTGFTAFNEQGIQFPPNSGNRSRITQFQENNLNQITTFNEQGNQHPLHIGDRFTEQGAQLPVPFNSGNSVISLNEQGNQPSRNIANRFTMINEQEPRFSLNTGDHLITEQRILTSIANTSPVSTVEQDSQSPLNNENRFADSIDQDNRVATSIENPLGNLLRQRIRIPVVSEIPLATLSSQGLQMPDTNGLGLTGFDNQDIRSVFNSVNGSTTPPEQGNQRPDAIGNRFQTLLGQGIRFTSNNGNREITSVDQAINNIDLTIHRDADLGSQLVDVNNMVASNGPETNLETIESNILTPIGGPIIVERARAFKINENTSGRSPDVEKESTMIETQLKKPMDELLQDFYNMFPNGTKELDFTLNTDVAIPSFSVIGFTETFPKAENGSSEFSNIESNMGIDFRLGVIIDIPKGINVSTISSVVANQMNDTLHLDMFADNGNRSNHADKLILQEVGEVHLQTNKVTHQYVGDLNMSFPRVMLQRLGEETADEPRHYLVEFQPDPENTGPRTLPLQRLRTTDLVPGEKLTVHGSGEVRLVTREKVIIEHIGYVRFQHVLDSNRTASSNQEEVNVPMLRVEPLDTQTVVVNQPENMSDIVHNNNVTSSSARLKILKFNAGGMDVLNSWS</sequence>
<feature type="region of interest" description="Disordered" evidence="1">
    <location>
        <begin position="251"/>
        <end position="273"/>
    </location>
</feature>
<protein>
    <submittedName>
        <fullName evidence="3">Uncharacterized protein</fullName>
    </submittedName>
</protein>